<feature type="transmembrane region" description="Helical" evidence="5">
    <location>
        <begin position="106"/>
        <end position="127"/>
    </location>
</feature>
<feature type="transmembrane region" description="Helical" evidence="5">
    <location>
        <begin position="184"/>
        <end position="206"/>
    </location>
</feature>
<feature type="transmembrane region" description="Helical" evidence="5">
    <location>
        <begin position="28"/>
        <end position="51"/>
    </location>
</feature>
<protein>
    <submittedName>
        <fullName evidence="6">AcidPPc domain-containing protein</fullName>
    </submittedName>
</protein>
<feature type="transmembrane region" description="Helical" evidence="5">
    <location>
        <begin position="139"/>
        <end position="163"/>
    </location>
</feature>
<evidence type="ECO:0000256" key="5">
    <source>
        <dbReference type="SAM" id="Phobius"/>
    </source>
</evidence>
<sequence length="277" mass="31177">LYAFLATTTAILAVDFDVFPRRFAKTSIYGRSIMDLGTATFVYCFAVVDVFREFPGRIRSSIAPGYSATLSSQVYVHMNPKNFPVAGMKGFTVAVSSYFPIKPSSAFVLILFGVIRTVALRLVHYPYQAVVDVLGRRFHLLLGIIIAVTYQYFLTGQRLQMYLLSGKIKRSDFLAKNREGISSVLGYLSIYYFASAIASFLFSEIAPHNYCSNEIHLNKAEKRKRLGIWFSALFKVLLIAGLLFFIQKIAEQHVGPPSRRIANVPYVLEMVIAKTVY</sequence>
<dbReference type="PANTHER" id="PTHR20661">
    <property type="entry name" value="PHOSPHATIDYLINOSITOL-GLYCAN BIOSYNTHESIS CLASS W PROTEIN"/>
    <property type="match status" value="1"/>
</dbReference>
<dbReference type="GO" id="GO:0032216">
    <property type="term" value="F:glucosaminyl-phosphatidylinositol O-acyltransferase activity"/>
    <property type="evidence" value="ECO:0007669"/>
    <property type="project" value="TreeGrafter"/>
</dbReference>
<dbReference type="GO" id="GO:0005783">
    <property type="term" value="C:endoplasmic reticulum"/>
    <property type="evidence" value="ECO:0007669"/>
    <property type="project" value="TreeGrafter"/>
</dbReference>
<reference evidence="6" key="1">
    <citation type="submission" date="2016-06" db="UniProtKB">
        <authorList>
            <consortium name="WormBaseParasite"/>
        </authorList>
    </citation>
    <scope>IDENTIFICATION</scope>
</reference>
<evidence type="ECO:0000256" key="4">
    <source>
        <dbReference type="ARBA" id="ARBA00023136"/>
    </source>
</evidence>
<dbReference type="GO" id="GO:0016020">
    <property type="term" value="C:membrane"/>
    <property type="evidence" value="ECO:0007669"/>
    <property type="project" value="UniProtKB-SubCell"/>
</dbReference>
<dbReference type="PANTHER" id="PTHR20661:SF0">
    <property type="entry name" value="PHOSPHATIDYLINOSITOL-GLYCAN BIOSYNTHESIS CLASS W PROTEIN"/>
    <property type="match status" value="1"/>
</dbReference>
<dbReference type="GO" id="GO:0006506">
    <property type="term" value="P:GPI anchor biosynthetic process"/>
    <property type="evidence" value="ECO:0007669"/>
    <property type="project" value="InterPro"/>
</dbReference>
<keyword evidence="4 5" id="KW-0472">Membrane</keyword>
<name>A0A183DU06_9BILA</name>
<dbReference type="AlphaFoldDB" id="A0A183DU06"/>
<comment type="subcellular location">
    <subcellularLocation>
        <location evidence="1">Membrane</location>
        <topology evidence="1">Multi-pass membrane protein</topology>
    </subcellularLocation>
</comment>
<proteinExistence type="predicted"/>
<keyword evidence="3 5" id="KW-1133">Transmembrane helix</keyword>
<evidence type="ECO:0000313" key="6">
    <source>
        <dbReference type="WBParaSite" id="GPUH_0001221101-mRNA-1"/>
    </source>
</evidence>
<feature type="transmembrane region" description="Helical" evidence="5">
    <location>
        <begin position="226"/>
        <end position="246"/>
    </location>
</feature>
<organism evidence="6">
    <name type="scientific">Gongylonema pulchrum</name>
    <dbReference type="NCBI Taxonomy" id="637853"/>
    <lineage>
        <taxon>Eukaryota</taxon>
        <taxon>Metazoa</taxon>
        <taxon>Ecdysozoa</taxon>
        <taxon>Nematoda</taxon>
        <taxon>Chromadorea</taxon>
        <taxon>Rhabditida</taxon>
        <taxon>Spirurina</taxon>
        <taxon>Spiruromorpha</taxon>
        <taxon>Spiruroidea</taxon>
        <taxon>Gongylonematidae</taxon>
        <taxon>Gongylonema</taxon>
    </lineage>
</organism>
<dbReference type="InterPro" id="IPR009447">
    <property type="entry name" value="PIGW/GWT1"/>
</dbReference>
<evidence type="ECO:0000256" key="3">
    <source>
        <dbReference type="ARBA" id="ARBA00022989"/>
    </source>
</evidence>
<evidence type="ECO:0000256" key="2">
    <source>
        <dbReference type="ARBA" id="ARBA00022692"/>
    </source>
</evidence>
<evidence type="ECO:0000256" key="1">
    <source>
        <dbReference type="ARBA" id="ARBA00004141"/>
    </source>
</evidence>
<dbReference type="GO" id="GO:0072659">
    <property type="term" value="P:protein localization to plasma membrane"/>
    <property type="evidence" value="ECO:0007669"/>
    <property type="project" value="TreeGrafter"/>
</dbReference>
<accession>A0A183DU06</accession>
<keyword evidence="2 5" id="KW-0812">Transmembrane</keyword>
<dbReference type="Pfam" id="PF06423">
    <property type="entry name" value="GWT1"/>
    <property type="match status" value="2"/>
</dbReference>
<dbReference type="WBParaSite" id="GPUH_0001221101-mRNA-1">
    <property type="protein sequence ID" value="GPUH_0001221101-mRNA-1"/>
    <property type="gene ID" value="GPUH_0001221101"/>
</dbReference>